<evidence type="ECO:0000256" key="7">
    <source>
        <dbReference type="ARBA" id="ARBA00023010"/>
    </source>
</evidence>
<keyword evidence="3 9" id="KW-1003">Cell membrane</keyword>
<evidence type="ECO:0000313" key="11">
    <source>
        <dbReference type="EMBL" id="MZQ83745.1"/>
    </source>
</evidence>
<keyword evidence="4 9" id="KW-0812">Transmembrane</keyword>
<dbReference type="AlphaFoldDB" id="A0A6L8V0B0"/>
<comment type="caution">
    <text evidence="11">The sequence shown here is derived from an EMBL/GenBank/DDBJ whole genome shotgun (WGS) entry which is preliminary data.</text>
</comment>
<evidence type="ECO:0000256" key="10">
    <source>
        <dbReference type="SAM" id="MobiDB-lite"/>
    </source>
</evidence>
<dbReference type="GO" id="GO:0033281">
    <property type="term" value="C:TAT protein transport complex"/>
    <property type="evidence" value="ECO:0007669"/>
    <property type="project" value="UniProtKB-UniRule"/>
</dbReference>
<dbReference type="GO" id="GO:0043953">
    <property type="term" value="P:protein transport by the Tat complex"/>
    <property type="evidence" value="ECO:0007669"/>
    <property type="project" value="UniProtKB-UniRule"/>
</dbReference>
<dbReference type="Pfam" id="PF02416">
    <property type="entry name" value="TatA_B_E"/>
    <property type="match status" value="1"/>
</dbReference>
<feature type="compositionally biased region" description="Low complexity" evidence="10">
    <location>
        <begin position="54"/>
        <end position="121"/>
    </location>
</feature>
<sequence length="162" mass="16453">MFQNIGFTELLLIAVVALVLFGPNKLPEIGRVLGRTIRDFKKGAYELMNDEPKAAPASSAPAPVVVQQAPPEASPVAEEQAPAVAFAASGPAMDEADAPPSAVSPAAPAAAQQPAEKSAVAFVSSAPGPDLADLAEESVTQPAISKPAPAAVQPSSPRRLPD</sequence>
<evidence type="ECO:0000256" key="9">
    <source>
        <dbReference type="HAMAP-Rule" id="MF_00236"/>
    </source>
</evidence>
<evidence type="ECO:0000256" key="4">
    <source>
        <dbReference type="ARBA" id="ARBA00022692"/>
    </source>
</evidence>
<evidence type="ECO:0000256" key="3">
    <source>
        <dbReference type="ARBA" id="ARBA00022475"/>
    </source>
</evidence>
<keyword evidence="2 9" id="KW-0813">Transport</keyword>
<evidence type="ECO:0000256" key="2">
    <source>
        <dbReference type="ARBA" id="ARBA00022448"/>
    </source>
</evidence>
<organism evidence="11 12">
    <name type="scientific">Paenibacillus silvestris</name>
    <dbReference type="NCBI Taxonomy" id="2606219"/>
    <lineage>
        <taxon>Bacteria</taxon>
        <taxon>Bacillati</taxon>
        <taxon>Bacillota</taxon>
        <taxon>Bacilli</taxon>
        <taxon>Bacillales</taxon>
        <taxon>Paenibacillaceae</taxon>
        <taxon>Paenibacillus</taxon>
    </lineage>
</organism>
<name>A0A6L8V0B0_9BACL</name>
<feature type="region of interest" description="Disordered" evidence="10">
    <location>
        <begin position="52"/>
        <end position="162"/>
    </location>
</feature>
<keyword evidence="12" id="KW-1185">Reference proteome</keyword>
<comment type="function">
    <text evidence="9">Part of the twin-arginine translocation (Tat) system that transports large folded proteins containing a characteristic twin-arginine motif in their signal peptide across membranes. TatA could form the protein-conducting channel of the Tat system.</text>
</comment>
<gene>
    <name evidence="9 11" type="primary">tatA</name>
    <name evidence="11" type="ORF">GQF01_16670</name>
</gene>
<evidence type="ECO:0000256" key="8">
    <source>
        <dbReference type="ARBA" id="ARBA00023136"/>
    </source>
</evidence>
<evidence type="ECO:0000313" key="12">
    <source>
        <dbReference type="Proteomes" id="UP000481087"/>
    </source>
</evidence>
<keyword evidence="5 9" id="KW-0653">Protein transport</keyword>
<dbReference type="RefSeq" id="WP_161407875.1">
    <property type="nucleotide sequence ID" value="NZ_WTUZ01000020.1"/>
</dbReference>
<keyword evidence="8 9" id="KW-0472">Membrane</keyword>
<dbReference type="Gene3D" id="1.20.5.3310">
    <property type="match status" value="1"/>
</dbReference>
<comment type="subunit">
    <text evidence="9">Forms a complex with TatC.</text>
</comment>
<evidence type="ECO:0000256" key="1">
    <source>
        <dbReference type="ARBA" id="ARBA00004162"/>
    </source>
</evidence>
<dbReference type="PANTHER" id="PTHR42982:SF1">
    <property type="entry name" value="SEC-INDEPENDENT PROTEIN TRANSLOCASE PROTEIN TATA"/>
    <property type="match status" value="1"/>
</dbReference>
<dbReference type="Proteomes" id="UP000481087">
    <property type="component" value="Unassembled WGS sequence"/>
</dbReference>
<keyword evidence="7 9" id="KW-0811">Translocation</keyword>
<keyword evidence="6 9" id="KW-1133">Transmembrane helix</keyword>
<evidence type="ECO:0000256" key="6">
    <source>
        <dbReference type="ARBA" id="ARBA00022989"/>
    </source>
</evidence>
<accession>A0A6L8V0B0</accession>
<reference evidence="11 12" key="1">
    <citation type="submission" date="2019-12" db="EMBL/GenBank/DDBJ databases">
        <title>Paenibacillus sp. nov. sp. isolated from soil.</title>
        <authorList>
            <person name="Kim J."/>
            <person name="Jeong S.E."/>
            <person name="Jung H.S."/>
            <person name="Jeon C.O."/>
        </authorList>
    </citation>
    <scope>NUCLEOTIDE SEQUENCE [LARGE SCALE GENOMIC DNA]</scope>
    <source>
        <strain evidence="11 12">5J-6</strain>
    </source>
</reference>
<comment type="similarity">
    <text evidence="9">Belongs to the TatA/E family.</text>
</comment>
<dbReference type="NCBIfam" id="TIGR01411">
    <property type="entry name" value="tatAE"/>
    <property type="match status" value="1"/>
</dbReference>
<protein>
    <recommendedName>
        <fullName evidence="9">Sec-independent protein translocase protein TatA</fullName>
    </recommendedName>
</protein>
<dbReference type="EMBL" id="WTUZ01000020">
    <property type="protein sequence ID" value="MZQ83745.1"/>
    <property type="molecule type" value="Genomic_DNA"/>
</dbReference>
<dbReference type="InterPro" id="IPR006312">
    <property type="entry name" value="TatA/E"/>
</dbReference>
<dbReference type="PANTHER" id="PTHR42982">
    <property type="entry name" value="SEC-INDEPENDENT PROTEIN TRANSLOCASE PROTEIN TATA"/>
    <property type="match status" value="1"/>
</dbReference>
<comment type="subcellular location">
    <subcellularLocation>
        <location evidence="1 9">Cell membrane</location>
        <topology evidence="1 9">Single-pass membrane protein</topology>
    </subcellularLocation>
</comment>
<dbReference type="InterPro" id="IPR003369">
    <property type="entry name" value="TatA/B/E"/>
</dbReference>
<dbReference type="GO" id="GO:0008320">
    <property type="term" value="F:protein transmembrane transporter activity"/>
    <property type="evidence" value="ECO:0007669"/>
    <property type="project" value="UniProtKB-UniRule"/>
</dbReference>
<dbReference type="HAMAP" id="MF_00236">
    <property type="entry name" value="TatA_E"/>
    <property type="match status" value="1"/>
</dbReference>
<proteinExistence type="inferred from homology"/>
<evidence type="ECO:0000256" key="5">
    <source>
        <dbReference type="ARBA" id="ARBA00022927"/>
    </source>
</evidence>
<dbReference type="PRINTS" id="PR01506">
    <property type="entry name" value="TATBPROTEIN"/>
</dbReference>
<dbReference type="NCBIfam" id="NF011430">
    <property type="entry name" value="PRK14861.1"/>
    <property type="match status" value="1"/>
</dbReference>